<dbReference type="Proteomes" id="UP000585638">
    <property type="component" value="Unassembled WGS sequence"/>
</dbReference>
<comment type="caution">
    <text evidence="3">The sequence shown here is derived from an EMBL/GenBank/DDBJ whole genome shotgun (WGS) entry which is preliminary data.</text>
</comment>
<accession>A0A7W9KSS2</accession>
<organism evidence="3 4">
    <name type="scientific">Kutzneria kofuensis</name>
    <dbReference type="NCBI Taxonomy" id="103725"/>
    <lineage>
        <taxon>Bacteria</taxon>
        <taxon>Bacillati</taxon>
        <taxon>Actinomycetota</taxon>
        <taxon>Actinomycetes</taxon>
        <taxon>Pseudonocardiales</taxon>
        <taxon>Pseudonocardiaceae</taxon>
        <taxon>Kutzneria</taxon>
    </lineage>
</organism>
<evidence type="ECO:0000259" key="2">
    <source>
        <dbReference type="Pfam" id="PF00582"/>
    </source>
</evidence>
<dbReference type="AlphaFoldDB" id="A0A7W9KSS2"/>
<evidence type="ECO:0000313" key="4">
    <source>
        <dbReference type="Proteomes" id="UP000585638"/>
    </source>
</evidence>
<keyword evidence="4" id="KW-1185">Reference proteome</keyword>
<gene>
    <name evidence="3" type="ORF">BJ998_009311</name>
</gene>
<dbReference type="Gene3D" id="3.40.50.620">
    <property type="entry name" value="HUPs"/>
    <property type="match status" value="2"/>
</dbReference>
<dbReference type="EMBL" id="JACHIR010000005">
    <property type="protein sequence ID" value="MBB5898052.1"/>
    <property type="molecule type" value="Genomic_DNA"/>
</dbReference>
<dbReference type="InterPro" id="IPR006016">
    <property type="entry name" value="UspA"/>
</dbReference>
<evidence type="ECO:0000256" key="1">
    <source>
        <dbReference type="ARBA" id="ARBA00008791"/>
    </source>
</evidence>
<dbReference type="PANTHER" id="PTHR46268">
    <property type="entry name" value="STRESS RESPONSE PROTEIN NHAX"/>
    <property type="match status" value="1"/>
</dbReference>
<comment type="similarity">
    <text evidence="1">Belongs to the universal stress protein A family.</text>
</comment>
<dbReference type="InterPro" id="IPR014729">
    <property type="entry name" value="Rossmann-like_a/b/a_fold"/>
</dbReference>
<reference evidence="3 4" key="1">
    <citation type="submission" date="2020-08" db="EMBL/GenBank/DDBJ databases">
        <title>Sequencing the genomes of 1000 actinobacteria strains.</title>
        <authorList>
            <person name="Klenk H.-P."/>
        </authorList>
    </citation>
    <scope>NUCLEOTIDE SEQUENCE [LARGE SCALE GENOMIC DNA]</scope>
    <source>
        <strain evidence="3 4">DSM 43851</strain>
    </source>
</reference>
<proteinExistence type="inferred from homology"/>
<evidence type="ECO:0000313" key="3">
    <source>
        <dbReference type="EMBL" id="MBB5898052.1"/>
    </source>
</evidence>
<name>A0A7W9KSS2_9PSEU</name>
<dbReference type="PRINTS" id="PR01438">
    <property type="entry name" value="UNVRSLSTRESS"/>
</dbReference>
<feature type="domain" description="UspA" evidence="2">
    <location>
        <begin position="8"/>
        <end position="146"/>
    </location>
</feature>
<protein>
    <submittedName>
        <fullName evidence="3">Nucleotide-binding universal stress UspA family protein</fullName>
    </submittedName>
</protein>
<dbReference type="InterPro" id="IPR006015">
    <property type="entry name" value="Universal_stress_UspA"/>
</dbReference>
<feature type="domain" description="UspA" evidence="2">
    <location>
        <begin position="155"/>
        <end position="293"/>
    </location>
</feature>
<dbReference type="PANTHER" id="PTHR46268:SF6">
    <property type="entry name" value="UNIVERSAL STRESS PROTEIN UP12"/>
    <property type="match status" value="1"/>
</dbReference>
<sequence length="297" mass="31250">MTSNVVGRQIVAAVDGSQSALDAVRWAADEAARRGMALQLTHAMSFGAIAYGGAYAWPKGYFEAVEHAGRVFLADAESLVHKSHPGLSVTTQLVEGSPVPVLVDASEHAALIVLGSRGLGGFTGILIGSTATATIARAHCPVVVVRGDQPAPDGPVVVGVDGSPTSEDALAWAYEEASSRGVELVAVHGWTEFASESSYAFARQFIVDWDAVQTRQEQHLAERLAGYAEKYPDVTVRRVVEGCRARQLLLDQARGAQLVVVGSRGRAELGGLLLGSTSQALIRHAPCPVLVVRAHQG</sequence>
<dbReference type="RefSeq" id="WP_312890710.1">
    <property type="nucleotide sequence ID" value="NZ_BAAAWY010000021.1"/>
</dbReference>
<dbReference type="SUPFAM" id="SSF52402">
    <property type="entry name" value="Adenine nucleotide alpha hydrolases-like"/>
    <property type="match status" value="2"/>
</dbReference>
<dbReference type="Pfam" id="PF00582">
    <property type="entry name" value="Usp"/>
    <property type="match status" value="2"/>
</dbReference>